<feature type="transmembrane region" description="Helical" evidence="4">
    <location>
        <begin position="301"/>
        <end position="324"/>
    </location>
</feature>
<dbReference type="PANTHER" id="PTHR43507:SF1">
    <property type="entry name" value="NADH-UBIQUINONE OXIDOREDUCTASE CHAIN 4"/>
    <property type="match status" value="1"/>
</dbReference>
<dbReference type="InterPro" id="IPR003918">
    <property type="entry name" value="NADH_UbQ_OxRdtase"/>
</dbReference>
<proteinExistence type="predicted"/>
<dbReference type="RefSeq" id="WP_145211382.1">
    <property type="nucleotide sequence ID" value="NZ_CP036432.1"/>
</dbReference>
<comment type="subcellular location">
    <subcellularLocation>
        <location evidence="1">Endomembrane system</location>
        <topology evidence="1">Multi-pass membrane protein</topology>
    </subcellularLocation>
    <subcellularLocation>
        <location evidence="2">Membrane</location>
        <topology evidence="2">Multi-pass membrane protein</topology>
    </subcellularLocation>
</comment>
<feature type="transmembrane region" description="Helical" evidence="4">
    <location>
        <begin position="189"/>
        <end position="211"/>
    </location>
</feature>
<feature type="transmembrane region" description="Helical" evidence="4">
    <location>
        <begin position="379"/>
        <end position="403"/>
    </location>
</feature>
<dbReference type="PANTHER" id="PTHR43507">
    <property type="entry name" value="NADH-UBIQUINONE OXIDOREDUCTASE CHAIN 4"/>
    <property type="match status" value="1"/>
</dbReference>
<accession>A0ABX5XPH6</accession>
<feature type="compositionally biased region" description="Polar residues" evidence="3">
    <location>
        <begin position="474"/>
        <end position="492"/>
    </location>
</feature>
<keyword evidence="4" id="KW-0472">Membrane</keyword>
<dbReference type="EMBL" id="CP036432">
    <property type="protein sequence ID" value="QDV83894.1"/>
    <property type="molecule type" value="Genomic_DNA"/>
</dbReference>
<gene>
    <name evidence="6" type="primary">ndhD1_2</name>
    <name evidence="6" type="ORF">TBK1r_28370</name>
</gene>
<sequence length="492" mass="53592">MPEFHFPWIEVSILVPLFGAVWIHVLGNRDNILRHAIAICSVTLALTIGELIDFVLIGTFEAHDHWPFIDWMFDRDVFVVDELSAFQLPLAALIFLVTVMSTLRTKAPRFSLKLALVSETLVLATFSCRSSWTLIVLLIAATIPPYLELRNRQRCTRLYVLHMAVFAALLLVGYGWLSMTEMNSTAVLIPGALLTAAALFRSGVFPFHLWMTDLFEKATFGTAILFSTPLVGAYAVMRLVLPIAPSWALQSIAVLSLVTAVYAGSMALIQREARRMFCFLFLSQSSLVLAGLELVTPIGLTGALCLWLSVGLSLTGFGITLRCIEARISRVALADYHGLYHQMPMLAGFFLLTGLAAIGFPATVGFVGMELLIEGAVDIYPLVGTMVVIAAALCGITVLSAYFRIFTGHPTRTQVPMHARPAERIAVLLLTVLILGGGLVPQPGVASRYHAAKELTRLRLTTADATTESRESSQQKTSNRAAVAVATSSVLP</sequence>
<evidence type="ECO:0000259" key="5">
    <source>
        <dbReference type="Pfam" id="PF00361"/>
    </source>
</evidence>
<feature type="transmembrane region" description="Helical" evidence="4">
    <location>
        <begin position="83"/>
        <end position="103"/>
    </location>
</feature>
<feature type="transmembrane region" description="Helical" evidence="4">
    <location>
        <begin position="158"/>
        <end position="177"/>
    </location>
</feature>
<dbReference type="Proteomes" id="UP000318081">
    <property type="component" value="Chromosome"/>
</dbReference>
<feature type="transmembrane region" description="Helical" evidence="4">
    <location>
        <begin position="345"/>
        <end position="367"/>
    </location>
</feature>
<keyword evidence="2 4" id="KW-0812">Transmembrane</keyword>
<protein>
    <submittedName>
        <fullName evidence="6">NAD(P)H-quinone oxidoreductase chain 4 1</fullName>
        <ecNumber evidence="6">1.6.5.-</ecNumber>
    </submittedName>
</protein>
<organism evidence="6 7">
    <name type="scientific">Stieleria magnilauensis</name>
    <dbReference type="NCBI Taxonomy" id="2527963"/>
    <lineage>
        <taxon>Bacteria</taxon>
        <taxon>Pseudomonadati</taxon>
        <taxon>Planctomycetota</taxon>
        <taxon>Planctomycetia</taxon>
        <taxon>Pirellulales</taxon>
        <taxon>Pirellulaceae</taxon>
        <taxon>Stieleria</taxon>
    </lineage>
</organism>
<reference evidence="6 7" key="1">
    <citation type="submission" date="2019-02" db="EMBL/GenBank/DDBJ databases">
        <title>Deep-cultivation of Planctomycetes and their phenomic and genomic characterization uncovers novel biology.</title>
        <authorList>
            <person name="Wiegand S."/>
            <person name="Jogler M."/>
            <person name="Boedeker C."/>
            <person name="Pinto D."/>
            <person name="Vollmers J."/>
            <person name="Rivas-Marin E."/>
            <person name="Kohn T."/>
            <person name="Peeters S.H."/>
            <person name="Heuer A."/>
            <person name="Rast P."/>
            <person name="Oberbeckmann S."/>
            <person name="Bunk B."/>
            <person name="Jeske O."/>
            <person name="Meyerdierks A."/>
            <person name="Storesund J.E."/>
            <person name="Kallscheuer N."/>
            <person name="Luecker S."/>
            <person name="Lage O.M."/>
            <person name="Pohl T."/>
            <person name="Merkel B.J."/>
            <person name="Hornburger P."/>
            <person name="Mueller R.-W."/>
            <person name="Bruemmer F."/>
            <person name="Labrenz M."/>
            <person name="Spormann A.M."/>
            <person name="Op den Camp H."/>
            <person name="Overmann J."/>
            <person name="Amann R."/>
            <person name="Jetten M.S.M."/>
            <person name="Mascher T."/>
            <person name="Medema M.H."/>
            <person name="Devos D.P."/>
            <person name="Kaster A.-K."/>
            <person name="Ovreas L."/>
            <person name="Rohde M."/>
            <person name="Galperin M.Y."/>
            <person name="Jogler C."/>
        </authorList>
    </citation>
    <scope>NUCLEOTIDE SEQUENCE [LARGE SCALE GENOMIC DNA]</scope>
    <source>
        <strain evidence="6 7">TBK1r</strain>
    </source>
</reference>
<dbReference type="Pfam" id="PF00361">
    <property type="entry name" value="Proton_antipo_M"/>
    <property type="match status" value="1"/>
</dbReference>
<keyword evidence="4" id="KW-1133">Transmembrane helix</keyword>
<feature type="transmembrane region" description="Helical" evidence="4">
    <location>
        <begin position="223"/>
        <end position="241"/>
    </location>
</feature>
<evidence type="ECO:0000313" key="7">
    <source>
        <dbReference type="Proteomes" id="UP000318081"/>
    </source>
</evidence>
<feature type="transmembrane region" description="Helical" evidence="4">
    <location>
        <begin position="37"/>
        <end position="63"/>
    </location>
</feature>
<evidence type="ECO:0000256" key="2">
    <source>
        <dbReference type="RuleBase" id="RU000320"/>
    </source>
</evidence>
<name>A0ABX5XPH6_9BACT</name>
<feature type="domain" description="NADH:quinone oxidoreductase/Mrp antiporter transmembrane" evidence="5">
    <location>
        <begin position="180"/>
        <end position="392"/>
    </location>
</feature>
<feature type="transmembrane region" description="Helical" evidence="4">
    <location>
        <begin position="247"/>
        <end position="269"/>
    </location>
</feature>
<evidence type="ECO:0000256" key="1">
    <source>
        <dbReference type="ARBA" id="ARBA00004127"/>
    </source>
</evidence>
<feature type="transmembrane region" description="Helical" evidence="4">
    <location>
        <begin position="276"/>
        <end position="295"/>
    </location>
</feature>
<dbReference type="EC" id="1.6.5.-" evidence="6"/>
<evidence type="ECO:0000313" key="6">
    <source>
        <dbReference type="EMBL" id="QDV83894.1"/>
    </source>
</evidence>
<dbReference type="InterPro" id="IPR001750">
    <property type="entry name" value="ND/Mrp_TM"/>
</dbReference>
<feature type="transmembrane region" description="Helical" evidence="4">
    <location>
        <begin position="424"/>
        <end position="441"/>
    </location>
</feature>
<dbReference type="GO" id="GO:0016491">
    <property type="term" value="F:oxidoreductase activity"/>
    <property type="evidence" value="ECO:0007669"/>
    <property type="project" value="UniProtKB-KW"/>
</dbReference>
<evidence type="ECO:0000256" key="4">
    <source>
        <dbReference type="SAM" id="Phobius"/>
    </source>
</evidence>
<feature type="region of interest" description="Disordered" evidence="3">
    <location>
        <begin position="463"/>
        <end position="492"/>
    </location>
</feature>
<feature type="transmembrane region" description="Helical" evidence="4">
    <location>
        <begin position="6"/>
        <end position="25"/>
    </location>
</feature>
<keyword evidence="7" id="KW-1185">Reference proteome</keyword>
<evidence type="ECO:0000256" key="3">
    <source>
        <dbReference type="SAM" id="MobiDB-lite"/>
    </source>
</evidence>
<keyword evidence="6" id="KW-0560">Oxidoreductase</keyword>